<evidence type="ECO:0000256" key="2">
    <source>
        <dbReference type="ARBA" id="ARBA00022737"/>
    </source>
</evidence>
<dbReference type="EMBL" id="CP163440">
    <property type="protein sequence ID" value="XDQ61347.1"/>
    <property type="molecule type" value="Genomic_DNA"/>
</dbReference>
<dbReference type="SUPFAM" id="SSF48452">
    <property type="entry name" value="TPR-like"/>
    <property type="match status" value="1"/>
</dbReference>
<name>A0AB39RYW6_9ACTN</name>
<evidence type="ECO:0000256" key="1">
    <source>
        <dbReference type="ARBA" id="ARBA00022574"/>
    </source>
</evidence>
<dbReference type="Pfam" id="PF12770">
    <property type="entry name" value="CHAT"/>
    <property type="match status" value="1"/>
</dbReference>
<feature type="repeat" description="WD" evidence="3">
    <location>
        <begin position="888"/>
        <end position="927"/>
    </location>
</feature>
<dbReference type="Gene3D" id="1.25.40.10">
    <property type="entry name" value="Tetratricopeptide repeat domain"/>
    <property type="match status" value="1"/>
</dbReference>
<dbReference type="SMART" id="SM00028">
    <property type="entry name" value="TPR"/>
    <property type="match status" value="3"/>
</dbReference>
<feature type="repeat" description="WD" evidence="3">
    <location>
        <begin position="765"/>
        <end position="806"/>
    </location>
</feature>
<dbReference type="PROSITE" id="PS00678">
    <property type="entry name" value="WD_REPEATS_1"/>
    <property type="match status" value="3"/>
</dbReference>
<feature type="repeat" description="WD" evidence="3">
    <location>
        <begin position="806"/>
        <end position="847"/>
    </location>
</feature>
<proteinExistence type="predicted"/>
<gene>
    <name evidence="5" type="ORF">AB5J50_11420</name>
</gene>
<dbReference type="PRINTS" id="PR00320">
    <property type="entry name" value="GPROTEINBRPT"/>
</dbReference>
<reference evidence="5" key="1">
    <citation type="submission" date="2024-07" db="EMBL/GenBank/DDBJ databases">
        <authorList>
            <person name="Yu S.T."/>
        </authorList>
    </citation>
    <scope>NUCLEOTIDE SEQUENCE</scope>
    <source>
        <strain evidence="5">R35</strain>
    </source>
</reference>
<dbReference type="SMART" id="SM00320">
    <property type="entry name" value="WD40"/>
    <property type="match status" value="7"/>
</dbReference>
<dbReference type="InterPro" id="IPR015943">
    <property type="entry name" value="WD40/YVTN_repeat-like_dom_sf"/>
</dbReference>
<sequence length="927" mass="99760">MDVDFQVEVGPRGEHGYPVVFRAAGGEEAPGVMRLPPLRDLEALAARVPDAVVASSARVRRAAVGDEAPVRELGRILFDALLAGTGSALLMAARNRAAQQGGQVRLVLRVQPPELARLPWEFMYDTGEDGYLGLDLPLVRHPQVARPVAALRVVPPLRILGMVARPDDQEPLAAHAEQQRLREALADLVAEGRVELGWVAGQTWRDLRDAVRRDARTHAPGGQQSGQGGWHVLHFIGHGGFDARAQEGTLALAGEQGGTHFLGAGELAMLLAGHPSLRLAVLNACESGRADALNPFSSVAGALMRKGMPAVLAMQYEVSDEAALECARTFYEALARQLPIDVAVMEARQAMSISRPQTLEWGTPVLYMRSLDGNGHLFDLADDVGPGPVPDLRPAPDLDLDPGPGIGFGLRKSPSAKQRADLDELYAEGLGALYTDRWDQAVEAFRTVIAHDRDYRDSQAKLTRARQGQRLAALYAAATEAVAARDWEQAVENLETIVTTEPGHRDAQQLLEQARREQVTAQLHDEIVTLYGAGHWEAVLVAAERLAQHTQEADAIAELVAMVSGAREALETAARDQALASHYREALDHLDAGRWQRAVESLAHVRAIDPDYRDTAQLTARARQEIGRTPVAISEAARLFTFRATGTAHAVAFSPDGTRLAVACNRRTALIIDERGRRLVLVQLGVFGSALDVAFSSDGCRFATADQTSTAQVWDASTGTELCSVNPGGSVYGVAFHPDGLRLATGGRDSTARVWDVGTGAELLKIPHTDYVWGVAFSSDGLRLATASEDKTARVWDARTGAELLGVTHNARVSDVAFSSDGRRLATAGKDKTARVWDADTGAELLKVTHTKSVRRVAFSPDGLHLATASEDNTARVWDAGTGTELLKITHDKAVRGVAFSLDGRRLATASEDKTVQLWSLTGGDDD</sequence>
<dbReference type="SUPFAM" id="SSF50998">
    <property type="entry name" value="Quinoprotein alcohol dehydrogenase-like"/>
    <property type="match status" value="1"/>
</dbReference>
<dbReference type="PROSITE" id="PS50082">
    <property type="entry name" value="WD_REPEATS_2"/>
    <property type="match status" value="5"/>
</dbReference>
<keyword evidence="2" id="KW-0677">Repeat</keyword>
<dbReference type="PANTHER" id="PTHR19879">
    <property type="entry name" value="TRANSCRIPTION INITIATION FACTOR TFIID"/>
    <property type="match status" value="1"/>
</dbReference>
<evidence type="ECO:0000313" key="5">
    <source>
        <dbReference type="EMBL" id="XDQ61347.1"/>
    </source>
</evidence>
<dbReference type="InterPro" id="IPR011047">
    <property type="entry name" value="Quinoprotein_ADH-like_sf"/>
</dbReference>
<feature type="repeat" description="WD" evidence="3">
    <location>
        <begin position="847"/>
        <end position="888"/>
    </location>
</feature>
<keyword evidence="1 3" id="KW-0853">WD repeat</keyword>
<organism evidence="5">
    <name type="scientific">Streptomyces sp. R35</name>
    <dbReference type="NCBI Taxonomy" id="3238630"/>
    <lineage>
        <taxon>Bacteria</taxon>
        <taxon>Bacillati</taxon>
        <taxon>Actinomycetota</taxon>
        <taxon>Actinomycetes</taxon>
        <taxon>Kitasatosporales</taxon>
        <taxon>Streptomycetaceae</taxon>
        <taxon>Streptomyces</taxon>
    </lineage>
</organism>
<dbReference type="InterPro" id="IPR019775">
    <property type="entry name" value="WD40_repeat_CS"/>
</dbReference>
<dbReference type="InterPro" id="IPR001680">
    <property type="entry name" value="WD40_rpt"/>
</dbReference>
<dbReference type="AlphaFoldDB" id="A0AB39RYW6"/>
<protein>
    <submittedName>
        <fullName evidence="5">CHAT domain-containing protein</fullName>
    </submittedName>
</protein>
<dbReference type="Pfam" id="PF00400">
    <property type="entry name" value="WD40"/>
    <property type="match status" value="5"/>
</dbReference>
<dbReference type="InterPro" id="IPR019734">
    <property type="entry name" value="TPR_rpt"/>
</dbReference>
<dbReference type="InterPro" id="IPR024983">
    <property type="entry name" value="CHAT_dom"/>
</dbReference>
<dbReference type="PANTHER" id="PTHR19879:SF9">
    <property type="entry name" value="TRANSCRIPTION INITIATION FACTOR TFIID SUBUNIT 5"/>
    <property type="match status" value="1"/>
</dbReference>
<dbReference type="RefSeq" id="WP_369257223.1">
    <property type="nucleotide sequence ID" value="NZ_CP163440.1"/>
</dbReference>
<dbReference type="InterPro" id="IPR011990">
    <property type="entry name" value="TPR-like_helical_dom_sf"/>
</dbReference>
<accession>A0AB39RYW6</accession>
<evidence type="ECO:0000259" key="4">
    <source>
        <dbReference type="Pfam" id="PF12770"/>
    </source>
</evidence>
<dbReference type="CDD" id="cd00200">
    <property type="entry name" value="WD40"/>
    <property type="match status" value="1"/>
</dbReference>
<dbReference type="PROSITE" id="PS50294">
    <property type="entry name" value="WD_REPEATS_REGION"/>
    <property type="match status" value="5"/>
</dbReference>
<dbReference type="InterPro" id="IPR020472">
    <property type="entry name" value="WD40_PAC1"/>
</dbReference>
<feature type="domain" description="CHAT" evidence="4">
    <location>
        <begin position="72"/>
        <end position="352"/>
    </location>
</feature>
<dbReference type="Gene3D" id="2.130.10.10">
    <property type="entry name" value="YVTN repeat-like/Quinoprotein amine dehydrogenase"/>
    <property type="match status" value="2"/>
</dbReference>
<feature type="repeat" description="WD" evidence="3">
    <location>
        <begin position="731"/>
        <end position="765"/>
    </location>
</feature>
<evidence type="ECO:0000256" key="3">
    <source>
        <dbReference type="PROSITE-ProRule" id="PRU00221"/>
    </source>
</evidence>